<evidence type="ECO:0000313" key="2">
    <source>
        <dbReference type="Proteomes" id="UP001189429"/>
    </source>
</evidence>
<dbReference type="Proteomes" id="UP001189429">
    <property type="component" value="Unassembled WGS sequence"/>
</dbReference>
<evidence type="ECO:0000313" key="1">
    <source>
        <dbReference type="EMBL" id="CAK0894325.1"/>
    </source>
</evidence>
<name>A0ABN9X4M9_9DINO</name>
<gene>
    <name evidence="1" type="ORF">PCOR1329_LOCUS73396</name>
</gene>
<comment type="caution">
    <text evidence="1">The sequence shown here is derived from an EMBL/GenBank/DDBJ whole genome shotgun (WGS) entry which is preliminary data.</text>
</comment>
<keyword evidence="2" id="KW-1185">Reference proteome</keyword>
<dbReference type="EMBL" id="CAUYUJ010019882">
    <property type="protein sequence ID" value="CAK0894325.1"/>
    <property type="molecule type" value="Genomic_DNA"/>
</dbReference>
<sequence length="128" mass="13899">MAQLRPRWLPEPLPPLLTARLRARRAGEPCVFSLGGVLCAGADAAELRVSCAPAGLCLEPGGAERLDLRLTTELRGVPAAGRLWGLVGCGGRWWFQKVRLPVVRGALQEFHEMVHEQMTLFYVAALAG</sequence>
<evidence type="ECO:0008006" key="3">
    <source>
        <dbReference type="Google" id="ProtNLM"/>
    </source>
</evidence>
<reference evidence="1" key="1">
    <citation type="submission" date="2023-10" db="EMBL/GenBank/DDBJ databases">
        <authorList>
            <person name="Chen Y."/>
            <person name="Shah S."/>
            <person name="Dougan E. K."/>
            <person name="Thang M."/>
            <person name="Chan C."/>
        </authorList>
    </citation>
    <scope>NUCLEOTIDE SEQUENCE [LARGE SCALE GENOMIC DNA]</scope>
</reference>
<proteinExistence type="predicted"/>
<organism evidence="1 2">
    <name type="scientific">Prorocentrum cordatum</name>
    <dbReference type="NCBI Taxonomy" id="2364126"/>
    <lineage>
        <taxon>Eukaryota</taxon>
        <taxon>Sar</taxon>
        <taxon>Alveolata</taxon>
        <taxon>Dinophyceae</taxon>
        <taxon>Prorocentrales</taxon>
        <taxon>Prorocentraceae</taxon>
        <taxon>Prorocentrum</taxon>
    </lineage>
</organism>
<accession>A0ABN9X4M9</accession>
<protein>
    <recommendedName>
        <fullName evidence="3">PilZ domain-containing protein</fullName>
    </recommendedName>
</protein>